<dbReference type="RefSeq" id="WP_252438952.1">
    <property type="nucleotide sequence ID" value="NZ_JAGSOV010000034.1"/>
</dbReference>
<dbReference type="InterPro" id="IPR000415">
    <property type="entry name" value="Nitroreductase-like"/>
</dbReference>
<dbReference type="PANTHER" id="PTHR23026:SF123">
    <property type="entry name" value="NAD(P)H NITROREDUCTASE RV3131-RELATED"/>
    <property type="match status" value="1"/>
</dbReference>
<gene>
    <name evidence="2" type="ORF">KDL28_14850</name>
</gene>
<dbReference type="NCBIfam" id="NF047509">
    <property type="entry name" value="Rv3131_FMN_oxido"/>
    <property type="match status" value="1"/>
</dbReference>
<dbReference type="EMBL" id="JAGSOV010000034">
    <property type="protein sequence ID" value="MCO1656337.1"/>
    <property type="molecule type" value="Genomic_DNA"/>
</dbReference>
<sequence>MDVQPRTTGSGGPDDRADAAAGDPVAAVELALRAPSVHNTQPWRWRIGPDEVQLHADRFRHLAATDPDRRDLLISCGAALHHLRAALAGAGVAERVALLPDPANRLHLATVRAVTGPPDPALVRMASSITRRRTDRRRLSHRPVPAELRDALVRRAGAEGPLLVPVVAAARRELLLATLAEASSLQRHHPGYAAELQRWTHRPAHTHDGVPAENVPPPPIGASVPAPQRPFGPAGLARSPARPGRDPDEDDGALFLVLVTAGDTERDRMLAGQAASAVLLTATGMGLATTPFSQAVEVGASRLRLRRDVLGIPEHPQLVIRVGWPAPGADPLPASPRRPFTAVRLPTG</sequence>
<dbReference type="InterPro" id="IPR050627">
    <property type="entry name" value="Nitroreductase/BluB"/>
</dbReference>
<evidence type="ECO:0000313" key="3">
    <source>
        <dbReference type="Proteomes" id="UP001165283"/>
    </source>
</evidence>
<keyword evidence="3" id="KW-1185">Reference proteome</keyword>
<dbReference type="Proteomes" id="UP001165283">
    <property type="component" value="Unassembled WGS sequence"/>
</dbReference>
<dbReference type="Gene3D" id="3.40.109.10">
    <property type="entry name" value="NADH Oxidase"/>
    <property type="match status" value="1"/>
</dbReference>
<organism evidence="2 3">
    <name type="scientific">Pseudonocardia humida</name>
    <dbReference type="NCBI Taxonomy" id="2800819"/>
    <lineage>
        <taxon>Bacteria</taxon>
        <taxon>Bacillati</taxon>
        <taxon>Actinomycetota</taxon>
        <taxon>Actinomycetes</taxon>
        <taxon>Pseudonocardiales</taxon>
        <taxon>Pseudonocardiaceae</taxon>
        <taxon>Pseudonocardia</taxon>
    </lineage>
</organism>
<evidence type="ECO:0000313" key="2">
    <source>
        <dbReference type="EMBL" id="MCO1656337.1"/>
    </source>
</evidence>
<protein>
    <submittedName>
        <fullName evidence="2">NAD(P)H nitroreductase</fullName>
    </submittedName>
</protein>
<proteinExistence type="predicted"/>
<feature type="region of interest" description="Disordered" evidence="1">
    <location>
        <begin position="1"/>
        <end position="20"/>
    </location>
</feature>
<dbReference type="PANTHER" id="PTHR23026">
    <property type="entry name" value="NADPH NITROREDUCTASE"/>
    <property type="match status" value="1"/>
</dbReference>
<feature type="region of interest" description="Disordered" evidence="1">
    <location>
        <begin position="326"/>
        <end position="348"/>
    </location>
</feature>
<feature type="region of interest" description="Disordered" evidence="1">
    <location>
        <begin position="204"/>
        <end position="250"/>
    </location>
</feature>
<name>A0ABT1A009_9PSEU</name>
<dbReference type="SUPFAM" id="SSF55469">
    <property type="entry name" value="FMN-dependent nitroreductase-like"/>
    <property type="match status" value="1"/>
</dbReference>
<evidence type="ECO:0000256" key="1">
    <source>
        <dbReference type="SAM" id="MobiDB-lite"/>
    </source>
</evidence>
<comment type="caution">
    <text evidence="2">The sequence shown here is derived from an EMBL/GenBank/DDBJ whole genome shotgun (WGS) entry which is preliminary data.</text>
</comment>
<reference evidence="2" key="1">
    <citation type="submission" date="2021-04" db="EMBL/GenBank/DDBJ databases">
        <title>Pseudonocardia sp. nov., isolated from sandy soil of mangrove forest.</title>
        <authorList>
            <person name="Zan Z."/>
            <person name="Huang R."/>
            <person name="Liu W."/>
        </authorList>
    </citation>
    <scope>NUCLEOTIDE SEQUENCE</scope>
    <source>
        <strain evidence="2">S2-4</strain>
    </source>
</reference>
<accession>A0ABT1A009</accession>